<dbReference type="Proteomes" id="UP001634394">
    <property type="component" value="Unassembled WGS sequence"/>
</dbReference>
<dbReference type="PROSITE" id="PS50297">
    <property type="entry name" value="ANK_REP_REGION"/>
    <property type="match status" value="6"/>
</dbReference>
<feature type="repeat" description="ANK" evidence="3">
    <location>
        <begin position="848"/>
        <end position="880"/>
    </location>
</feature>
<sequence>LTKGLIRVHNEKKKNIHVHTRAYHNATKILQNYRHLVLRGRPGDGKTHTALSLIANLMETYQEMQPVKVDKPSHWEKFVDMKQPLIVFMDNVLGKYGVSETDLIKWEQLSELIYPNIVDSFIFIIVCLRDQIALKIRRYIHRNEALSWMFDSNVINISGENNCLTTHEKEYILMKYAKKHSRNPSRFEVDSIVNVENQIGFPENCRIWSCQPHLTLEDVFVKNMFLVEEIRDISKNSHQDYLFLVLLMLSGGSLLLDKNTEELISKIKKISKLCGVREKLTIPQFKDMGDSLCSTFVEYNTETKKFSFQHDTIEIAVLLCFGSDFPKITLEMCSLQALTKMCCVRNKDNSSNDSFLNFKILIEDDAHFTIIMERFNKALESRKREIFQCVAEALVWQSTRFSDYFLKTLSFSDHVVTFLSMQDLDEQSLLAYFIYADNTTVVRGIVDKIAQFNIRNHDLVSRQILLATVNACLADKEDIFNYLVDHHTTVDDFVLFAAASTGNVSIMDRLLHNGGNVNATISDKIRKDLANTIKHCVSYPNSESYHHDINLFHVACSNGRVDMVKYLMLSYPKLIHKTSSKGFTSAHFVARSENVEIMKLLSAEESVTGKNIFGSTVLHVAASNGNLKMVKYLAETLPQMAHETSNDGFTVLHNAGYGGNIHVLNILLEKGLDIMARTDTLENILHLAAENSQLPMVKYLIEMYPFLITQTDNKGTTAVHYAATGGNLQILMALLEKGLDITAQNNYGENVLHFSATTNHVLMIKYLLESCTDLLKHTTKIGRTPLHYAASQGDVSLIEALMQAGSDINARDNEGSNVLHLAALNKNVSTVDYLLKTYPHLAQDIMNDEHDVLHLCARGGSISVMELLLQEGLDIKARSRCGNTVLHVAALSKQLEMVNYLIKKYPQLIHMTENQGFTALHGAAQAGDVQVMQSLINAGSDILARSTDGTNVFHMAVSHDRLLAVQYLMDKFPKLVQLHNEKFGYTALHYACERCGVPMFKTLIRAGFNVKARTRKGENVLELALEHNNISAVNYLLEYLTCI</sequence>
<organism evidence="5 6">
    <name type="scientific">Sinanodonta woodiana</name>
    <name type="common">Chinese pond mussel</name>
    <name type="synonym">Anodonta woodiana</name>
    <dbReference type="NCBI Taxonomy" id="1069815"/>
    <lineage>
        <taxon>Eukaryota</taxon>
        <taxon>Metazoa</taxon>
        <taxon>Spiralia</taxon>
        <taxon>Lophotrochozoa</taxon>
        <taxon>Mollusca</taxon>
        <taxon>Bivalvia</taxon>
        <taxon>Autobranchia</taxon>
        <taxon>Heteroconchia</taxon>
        <taxon>Palaeoheterodonta</taxon>
        <taxon>Unionida</taxon>
        <taxon>Unionoidea</taxon>
        <taxon>Unionidae</taxon>
        <taxon>Unioninae</taxon>
        <taxon>Sinanodonta</taxon>
    </lineage>
</organism>
<dbReference type="Pfam" id="PF20720">
    <property type="entry name" value="nSTAND3"/>
    <property type="match status" value="1"/>
</dbReference>
<feature type="repeat" description="ANK" evidence="3">
    <location>
        <begin position="647"/>
        <end position="679"/>
    </location>
</feature>
<dbReference type="SMART" id="SM00248">
    <property type="entry name" value="ANK"/>
    <property type="match status" value="17"/>
</dbReference>
<dbReference type="Gene3D" id="1.25.40.20">
    <property type="entry name" value="Ankyrin repeat-containing domain"/>
    <property type="match status" value="5"/>
</dbReference>
<keyword evidence="6" id="KW-1185">Reference proteome</keyword>
<dbReference type="AlphaFoldDB" id="A0ABD3UZM9"/>
<reference evidence="5 6" key="1">
    <citation type="submission" date="2024-11" db="EMBL/GenBank/DDBJ databases">
        <title>Chromosome-level genome assembly of the freshwater bivalve Anodonta woodiana.</title>
        <authorList>
            <person name="Chen X."/>
        </authorList>
    </citation>
    <scope>NUCLEOTIDE SEQUENCE [LARGE SCALE GENOMIC DNA]</scope>
    <source>
        <strain evidence="5">MN2024</strain>
        <tissue evidence="5">Gills</tissue>
    </source>
</reference>
<feature type="repeat" description="ANK" evidence="3">
    <location>
        <begin position="714"/>
        <end position="746"/>
    </location>
</feature>
<keyword evidence="1" id="KW-0677">Repeat</keyword>
<protein>
    <recommendedName>
        <fullName evidence="4">Novel STAND NTPase 3 domain-containing protein</fullName>
    </recommendedName>
</protein>
<evidence type="ECO:0000256" key="2">
    <source>
        <dbReference type="ARBA" id="ARBA00023043"/>
    </source>
</evidence>
<keyword evidence="2 3" id="KW-0040">ANK repeat</keyword>
<dbReference type="PANTHER" id="PTHR24123">
    <property type="entry name" value="ANKYRIN REPEAT-CONTAINING"/>
    <property type="match status" value="1"/>
</dbReference>
<dbReference type="InterPro" id="IPR002110">
    <property type="entry name" value="Ankyrin_rpt"/>
</dbReference>
<feature type="repeat" description="ANK" evidence="3">
    <location>
        <begin position="781"/>
        <end position="813"/>
    </location>
</feature>
<dbReference type="InterPro" id="IPR051165">
    <property type="entry name" value="Multifunctional_ANK_Repeat"/>
</dbReference>
<feature type="repeat" description="ANK" evidence="3">
    <location>
        <begin position="983"/>
        <end position="1015"/>
    </location>
</feature>
<dbReference type="Pfam" id="PF12796">
    <property type="entry name" value="Ank_2"/>
    <property type="match status" value="5"/>
</dbReference>
<dbReference type="InterPro" id="IPR036770">
    <property type="entry name" value="Ankyrin_rpt-contain_sf"/>
</dbReference>
<feature type="non-terminal residue" evidence="5">
    <location>
        <position position="1"/>
    </location>
</feature>
<feature type="repeat" description="ANK" evidence="3">
    <location>
        <begin position="915"/>
        <end position="947"/>
    </location>
</feature>
<evidence type="ECO:0000259" key="4">
    <source>
        <dbReference type="Pfam" id="PF20720"/>
    </source>
</evidence>
<dbReference type="PRINTS" id="PR01415">
    <property type="entry name" value="ANKYRIN"/>
</dbReference>
<evidence type="ECO:0000256" key="1">
    <source>
        <dbReference type="ARBA" id="ARBA00022737"/>
    </source>
</evidence>
<dbReference type="PROSITE" id="PS50088">
    <property type="entry name" value="ANK_REPEAT"/>
    <property type="match status" value="7"/>
</dbReference>
<name>A0ABD3UZM9_SINWO</name>
<accession>A0ABD3UZM9</accession>
<feature type="domain" description="Novel STAND NTPase 3" evidence="4">
    <location>
        <begin position="18"/>
        <end position="178"/>
    </location>
</feature>
<evidence type="ECO:0000313" key="5">
    <source>
        <dbReference type="EMBL" id="KAL3853732.1"/>
    </source>
</evidence>
<dbReference type="EMBL" id="JBJQND010000015">
    <property type="protein sequence ID" value="KAL3853732.1"/>
    <property type="molecule type" value="Genomic_DNA"/>
</dbReference>
<dbReference type="SUPFAM" id="SSF48403">
    <property type="entry name" value="Ankyrin repeat"/>
    <property type="match status" value="2"/>
</dbReference>
<gene>
    <name evidence="5" type="ORF">ACJMK2_017249</name>
</gene>
<dbReference type="PANTHER" id="PTHR24123:SF33">
    <property type="entry name" value="PROTEIN HOS4"/>
    <property type="match status" value="1"/>
</dbReference>
<proteinExistence type="predicted"/>
<comment type="caution">
    <text evidence="5">The sequence shown here is derived from an EMBL/GenBank/DDBJ whole genome shotgun (WGS) entry which is preliminary data.</text>
</comment>
<evidence type="ECO:0000256" key="3">
    <source>
        <dbReference type="PROSITE-ProRule" id="PRU00023"/>
    </source>
</evidence>
<feature type="repeat" description="ANK" evidence="3">
    <location>
        <begin position="613"/>
        <end position="635"/>
    </location>
</feature>
<evidence type="ECO:0000313" key="6">
    <source>
        <dbReference type="Proteomes" id="UP001634394"/>
    </source>
</evidence>
<dbReference type="InterPro" id="IPR049050">
    <property type="entry name" value="nSTAND3"/>
</dbReference>